<comment type="caution">
    <text evidence="1">The sequence shown here is derived from an EMBL/GenBank/DDBJ whole genome shotgun (WGS) entry which is preliminary data.</text>
</comment>
<dbReference type="Proteomes" id="UP001497382">
    <property type="component" value="Unassembled WGS sequence"/>
</dbReference>
<accession>A0AAV2AAC8</accession>
<organism evidence="1 2">
    <name type="scientific">Larinioides sclopetarius</name>
    <dbReference type="NCBI Taxonomy" id="280406"/>
    <lineage>
        <taxon>Eukaryota</taxon>
        <taxon>Metazoa</taxon>
        <taxon>Ecdysozoa</taxon>
        <taxon>Arthropoda</taxon>
        <taxon>Chelicerata</taxon>
        <taxon>Arachnida</taxon>
        <taxon>Araneae</taxon>
        <taxon>Araneomorphae</taxon>
        <taxon>Entelegynae</taxon>
        <taxon>Araneoidea</taxon>
        <taxon>Araneidae</taxon>
        <taxon>Larinioides</taxon>
    </lineage>
</organism>
<dbReference type="AlphaFoldDB" id="A0AAV2AAC8"/>
<keyword evidence="2" id="KW-1185">Reference proteome</keyword>
<evidence type="ECO:0000313" key="1">
    <source>
        <dbReference type="EMBL" id="CAL1279588.1"/>
    </source>
</evidence>
<protein>
    <submittedName>
        <fullName evidence="1">Uncharacterized protein</fullName>
    </submittedName>
</protein>
<sequence length="74" mass="8663">MCICILCTLPIRTSTWMKKTDTTIEIYPEKNMNYGEDLFCTDANEPCAKQWEPPKHKETVETLQREKASFFSVK</sequence>
<evidence type="ECO:0000313" key="2">
    <source>
        <dbReference type="Proteomes" id="UP001497382"/>
    </source>
</evidence>
<proteinExistence type="predicted"/>
<name>A0AAV2AAC8_9ARAC</name>
<dbReference type="EMBL" id="CAXIEN010000124">
    <property type="protein sequence ID" value="CAL1279588.1"/>
    <property type="molecule type" value="Genomic_DNA"/>
</dbReference>
<gene>
    <name evidence="1" type="ORF">LARSCL_LOCUS10463</name>
</gene>
<reference evidence="1 2" key="1">
    <citation type="submission" date="2024-04" db="EMBL/GenBank/DDBJ databases">
        <authorList>
            <person name="Rising A."/>
            <person name="Reimegard J."/>
            <person name="Sonavane S."/>
            <person name="Akerstrom W."/>
            <person name="Nylinder S."/>
            <person name="Hedman E."/>
            <person name="Kallberg Y."/>
        </authorList>
    </citation>
    <scope>NUCLEOTIDE SEQUENCE [LARGE SCALE GENOMIC DNA]</scope>
</reference>